<name>A0A4R9C0M0_9MICO</name>
<reference evidence="2 3" key="1">
    <citation type="submission" date="2019-03" db="EMBL/GenBank/DDBJ databases">
        <title>Genomics of glacier-inhabiting Cryobacterium strains.</title>
        <authorList>
            <person name="Liu Q."/>
            <person name="Xin Y.-H."/>
        </authorList>
    </citation>
    <scope>NUCLEOTIDE SEQUENCE [LARGE SCALE GENOMIC DNA]</scope>
    <source>
        <strain evidence="2 3">Sr59</strain>
    </source>
</reference>
<evidence type="ECO:0000313" key="2">
    <source>
        <dbReference type="EMBL" id="TFD94005.1"/>
    </source>
</evidence>
<dbReference type="RefSeq" id="WP_134639435.1">
    <property type="nucleotide sequence ID" value="NZ_SOHM01000007.1"/>
</dbReference>
<dbReference type="Proteomes" id="UP000298468">
    <property type="component" value="Unassembled WGS sequence"/>
</dbReference>
<organism evidence="2 3">
    <name type="scientific">Cryobacterium lactosi</name>
    <dbReference type="NCBI Taxonomy" id="1259202"/>
    <lineage>
        <taxon>Bacteria</taxon>
        <taxon>Bacillati</taxon>
        <taxon>Actinomycetota</taxon>
        <taxon>Actinomycetes</taxon>
        <taxon>Micrococcales</taxon>
        <taxon>Microbacteriaceae</taxon>
        <taxon>Cryobacterium</taxon>
    </lineage>
</organism>
<keyword evidence="3" id="KW-1185">Reference proteome</keyword>
<feature type="region of interest" description="Disordered" evidence="1">
    <location>
        <begin position="129"/>
        <end position="185"/>
    </location>
</feature>
<comment type="caution">
    <text evidence="2">The sequence shown here is derived from an EMBL/GenBank/DDBJ whole genome shotgun (WGS) entry which is preliminary data.</text>
</comment>
<evidence type="ECO:0000256" key="1">
    <source>
        <dbReference type="SAM" id="MobiDB-lite"/>
    </source>
</evidence>
<dbReference type="EMBL" id="SOHM01000007">
    <property type="protein sequence ID" value="TFD94005.1"/>
    <property type="molecule type" value="Genomic_DNA"/>
</dbReference>
<gene>
    <name evidence="2" type="ORF">E3T61_03125</name>
</gene>
<feature type="compositionally biased region" description="Basic and acidic residues" evidence="1">
    <location>
        <begin position="138"/>
        <end position="158"/>
    </location>
</feature>
<sequence length="251" mass="27702">MAGSYADLPSSVIFVILLLSPYSHCEGRTALHECVEGAGLQPLGWGTHVSAAGLRCSLSLNRRALNEDPGWQLEMYGGVLLPERYSGHRYLAHVAVSAALSRVGKEGHVPRSFDAAHVDGMHSYISYADAHPRNGRGQFREERHSPPELQLERARNEVTDEPPPPPQPVVSASGSPERYSVPHDDEAKEDIRVRWGTELWAPSWRDAAGATSRARSDLYRKLGLAGIDTCETFDRIARLDENSKVFAHIDD</sequence>
<protein>
    <submittedName>
        <fullName evidence="2">Uncharacterized protein</fullName>
    </submittedName>
</protein>
<proteinExistence type="predicted"/>
<dbReference type="AlphaFoldDB" id="A0A4R9C0M0"/>
<accession>A0A4R9C0M0</accession>
<evidence type="ECO:0000313" key="3">
    <source>
        <dbReference type="Proteomes" id="UP000298468"/>
    </source>
</evidence>